<dbReference type="EMBL" id="JAZDUA010000009">
    <property type="protein sequence ID" value="KAK7873788.1"/>
    <property type="molecule type" value="Genomic_DNA"/>
</dbReference>
<organism evidence="4 5">
    <name type="scientific">Gryllus longicercus</name>
    <dbReference type="NCBI Taxonomy" id="2509291"/>
    <lineage>
        <taxon>Eukaryota</taxon>
        <taxon>Metazoa</taxon>
        <taxon>Ecdysozoa</taxon>
        <taxon>Arthropoda</taxon>
        <taxon>Hexapoda</taxon>
        <taxon>Insecta</taxon>
        <taxon>Pterygota</taxon>
        <taxon>Neoptera</taxon>
        <taxon>Polyneoptera</taxon>
        <taxon>Orthoptera</taxon>
        <taxon>Ensifera</taxon>
        <taxon>Gryllidea</taxon>
        <taxon>Grylloidea</taxon>
        <taxon>Gryllidae</taxon>
        <taxon>Gryllinae</taxon>
        <taxon>Gryllus</taxon>
    </lineage>
</organism>
<accession>A0AAN9W0E9</accession>
<evidence type="ECO:0008006" key="6">
    <source>
        <dbReference type="Google" id="ProtNLM"/>
    </source>
</evidence>
<dbReference type="Gene3D" id="3.40.50.720">
    <property type="entry name" value="NAD(P)-binding Rossmann-like Domain"/>
    <property type="match status" value="1"/>
</dbReference>
<keyword evidence="2" id="KW-0560">Oxidoreductase</keyword>
<dbReference type="AlphaFoldDB" id="A0AAN9W0E9"/>
<dbReference type="PANTHER" id="PTHR44229:SF8">
    <property type="entry name" value="ALCOHOL DEHYDROGENASE-RELATED"/>
    <property type="match status" value="1"/>
</dbReference>
<dbReference type="PANTHER" id="PTHR44229">
    <property type="entry name" value="15-HYDROXYPROSTAGLANDIN DEHYDROGENASE [NAD(+)]"/>
    <property type="match status" value="1"/>
</dbReference>
<protein>
    <recommendedName>
        <fullName evidence="6">Alcohol dehydrogenase</fullName>
    </recommendedName>
</protein>
<evidence type="ECO:0000313" key="4">
    <source>
        <dbReference type="EMBL" id="KAK7873788.1"/>
    </source>
</evidence>
<keyword evidence="5" id="KW-1185">Reference proteome</keyword>
<dbReference type="GO" id="GO:0016616">
    <property type="term" value="F:oxidoreductase activity, acting on the CH-OH group of donors, NAD or NADP as acceptor"/>
    <property type="evidence" value="ECO:0007669"/>
    <property type="project" value="TreeGrafter"/>
</dbReference>
<dbReference type="PRINTS" id="PR00081">
    <property type="entry name" value="GDHRDH"/>
</dbReference>
<evidence type="ECO:0000256" key="2">
    <source>
        <dbReference type="ARBA" id="ARBA00023002"/>
    </source>
</evidence>
<dbReference type="Proteomes" id="UP001378592">
    <property type="component" value="Unassembled WGS sequence"/>
</dbReference>
<dbReference type="PRINTS" id="PR00080">
    <property type="entry name" value="SDRFAMILY"/>
</dbReference>
<name>A0AAN9W0E9_9ORTH</name>
<dbReference type="SUPFAM" id="SSF51735">
    <property type="entry name" value="NAD(P)-binding Rossmann-fold domains"/>
    <property type="match status" value="1"/>
</dbReference>
<dbReference type="GO" id="GO:0005737">
    <property type="term" value="C:cytoplasm"/>
    <property type="evidence" value="ECO:0007669"/>
    <property type="project" value="TreeGrafter"/>
</dbReference>
<reference evidence="4 5" key="1">
    <citation type="submission" date="2024-03" db="EMBL/GenBank/DDBJ databases">
        <title>The genome assembly and annotation of the cricket Gryllus longicercus Weissman &amp; Gray.</title>
        <authorList>
            <person name="Szrajer S."/>
            <person name="Gray D."/>
            <person name="Ylla G."/>
        </authorList>
    </citation>
    <scope>NUCLEOTIDE SEQUENCE [LARGE SCALE GENOMIC DNA]</scope>
    <source>
        <strain evidence="4">DAG 2021-001</strain>
        <tissue evidence="4">Whole body minus gut</tissue>
    </source>
</reference>
<comment type="caution">
    <text evidence="4">The sequence shown here is derived from an EMBL/GenBank/DDBJ whole genome shotgun (WGS) entry which is preliminary data.</text>
</comment>
<evidence type="ECO:0000256" key="1">
    <source>
        <dbReference type="ARBA" id="ARBA00006484"/>
    </source>
</evidence>
<sequence>MQVLYAQAIYLTQSEERLQSSGNTRAGRSCFVFAATQSESRRPANCIPATRTVQRAMSLQGQVALVVGGASGIGLAIVKEFLQEGANVAVCDISAKGEEVVKDLQAEFGTQRSIFKHVDVRDEGQVQAAFTETKSNFKKLNIVVNCAGLLNDLDWNLAVDINLKGVIRGTLLAWKHMGKHEGGSGGTVVNIASIAGLMALPFTPVYIATKHAVVGFSRSCGDPYNVDRTAVRVLTVCPGMTDTPIFKNVKLLAPELEEELWKTTPQFPMQTADNVAKAVVHLINNGPSGSVWVSEEEKPAYQLKFPEYPTMRVDP</sequence>
<dbReference type="FunFam" id="3.40.50.720:FF:000149">
    <property type="entry name" value="15-hydroxyprostaglandin dehydrogenase [NAD(+)]"/>
    <property type="match status" value="1"/>
</dbReference>
<evidence type="ECO:0000313" key="5">
    <source>
        <dbReference type="Proteomes" id="UP001378592"/>
    </source>
</evidence>
<proteinExistence type="inferred from homology"/>
<dbReference type="InterPro" id="IPR002347">
    <property type="entry name" value="SDR_fam"/>
</dbReference>
<evidence type="ECO:0000256" key="3">
    <source>
        <dbReference type="RuleBase" id="RU000363"/>
    </source>
</evidence>
<gene>
    <name evidence="4" type="ORF">R5R35_005774</name>
</gene>
<dbReference type="Pfam" id="PF00106">
    <property type="entry name" value="adh_short"/>
    <property type="match status" value="1"/>
</dbReference>
<dbReference type="InterPro" id="IPR036291">
    <property type="entry name" value="NAD(P)-bd_dom_sf"/>
</dbReference>
<comment type="similarity">
    <text evidence="1 3">Belongs to the short-chain dehydrogenases/reductases (SDR) family.</text>
</comment>